<accession>A0A3N9UH88</accession>
<protein>
    <submittedName>
        <fullName evidence="1">Aspartyl-phosphate phosphatase Spo0E family protein</fullName>
    </submittedName>
</protein>
<dbReference type="InterPro" id="IPR036638">
    <property type="entry name" value="HLH_DNA-bd_sf"/>
</dbReference>
<proteinExistence type="predicted"/>
<dbReference type="InterPro" id="IPR018540">
    <property type="entry name" value="Spo0E-like"/>
</dbReference>
<evidence type="ECO:0000313" key="1">
    <source>
        <dbReference type="EMBL" id="RQW75479.1"/>
    </source>
</evidence>
<sequence length="47" mass="5660">MIQSGMKNGLQNPKTIRLSRQLDELMNRYEKEIISSQYNIKTRKYLQ</sequence>
<reference evidence="1 2" key="1">
    <citation type="journal article" date="2013" name="J. Microbiol.">
        <title>Lysinibacillus chungkukjangi sp. nov., isolated from Chungkukjang, Korean fermented soybean food.</title>
        <authorList>
            <person name="Kim S.J."/>
            <person name="Jang Y.H."/>
            <person name="Hamada M."/>
            <person name="Ahn J.H."/>
            <person name="Weon H.Y."/>
            <person name="Suzuki K."/>
            <person name="Whang K.S."/>
            <person name="Kwon S.W."/>
        </authorList>
    </citation>
    <scope>NUCLEOTIDE SEQUENCE [LARGE SCALE GENOMIC DNA]</scope>
    <source>
        <strain evidence="1 2">MCCC 1A12701</strain>
    </source>
</reference>
<dbReference type="SUPFAM" id="SSF140500">
    <property type="entry name" value="BAS1536-like"/>
    <property type="match status" value="1"/>
</dbReference>
<dbReference type="Proteomes" id="UP000274033">
    <property type="component" value="Unassembled WGS sequence"/>
</dbReference>
<dbReference type="Pfam" id="PF09388">
    <property type="entry name" value="SpoOE-like"/>
    <property type="match status" value="1"/>
</dbReference>
<dbReference type="GO" id="GO:0043937">
    <property type="term" value="P:regulation of sporulation"/>
    <property type="evidence" value="ECO:0007669"/>
    <property type="project" value="InterPro"/>
</dbReference>
<dbReference type="InterPro" id="IPR037208">
    <property type="entry name" value="Spo0E-like_sf"/>
</dbReference>
<dbReference type="Gene3D" id="4.10.280.10">
    <property type="entry name" value="Helix-loop-helix DNA-binding domain"/>
    <property type="match status" value="1"/>
</dbReference>
<name>A0A3N9UH88_9BACI</name>
<evidence type="ECO:0000313" key="2">
    <source>
        <dbReference type="Proteomes" id="UP000274033"/>
    </source>
</evidence>
<keyword evidence="2" id="KW-1185">Reference proteome</keyword>
<dbReference type="EMBL" id="RRCT01000004">
    <property type="protein sequence ID" value="RQW75479.1"/>
    <property type="molecule type" value="Genomic_DNA"/>
</dbReference>
<dbReference type="GO" id="GO:0046983">
    <property type="term" value="F:protein dimerization activity"/>
    <property type="evidence" value="ECO:0007669"/>
    <property type="project" value="InterPro"/>
</dbReference>
<gene>
    <name evidence="1" type="ORF">EBB45_06230</name>
</gene>
<dbReference type="OrthoDB" id="2738512at2"/>
<comment type="caution">
    <text evidence="1">The sequence shown here is derived from an EMBL/GenBank/DDBJ whole genome shotgun (WGS) entry which is preliminary data.</text>
</comment>
<organism evidence="1 2">
    <name type="scientific">Lysinibacillus composti</name>
    <dbReference type="NCBI Taxonomy" id="720633"/>
    <lineage>
        <taxon>Bacteria</taxon>
        <taxon>Bacillati</taxon>
        <taxon>Bacillota</taxon>
        <taxon>Bacilli</taxon>
        <taxon>Bacillales</taxon>
        <taxon>Bacillaceae</taxon>
        <taxon>Lysinibacillus</taxon>
    </lineage>
</organism>
<dbReference type="AlphaFoldDB" id="A0A3N9UH88"/>